<sequence length="125" mass="14407">MKGSLNLKIDLGWTASVAVLVGLLFFAFTRIALARDIANQLDTLCYREALVSSILWERPQLEEVYYRQCLAELNPDKVTLVFNTNVWSFSDAFPNAKNIFFVLREPIESDKIISDFLEKKEKEIE</sequence>
<dbReference type="EMBL" id="KY883654">
    <property type="protein sequence ID" value="ASV43516.1"/>
    <property type="molecule type" value="Genomic_DNA"/>
</dbReference>
<dbReference type="RefSeq" id="YP_009618543.1">
    <property type="nucleotide sequence ID" value="NC_042074.1"/>
</dbReference>
<dbReference type="GeneID" id="40095090"/>
<protein>
    <submittedName>
        <fullName evidence="1">Uncharacterized protein</fullName>
    </submittedName>
</protein>
<evidence type="ECO:0000313" key="2">
    <source>
        <dbReference type="Proteomes" id="UP000241249"/>
    </source>
</evidence>
<accession>A0A2D0YM28</accession>
<evidence type="ECO:0000313" key="1">
    <source>
        <dbReference type="EMBL" id="ASV43516.1"/>
    </source>
</evidence>
<dbReference type="KEGG" id="vg:40095090"/>
<dbReference type="Proteomes" id="UP000241249">
    <property type="component" value="Segment"/>
</dbReference>
<organism evidence="1 2">
    <name type="scientific">Vibrio phage JSF10</name>
    <dbReference type="NCBI Taxonomy" id="1983593"/>
    <lineage>
        <taxon>Viruses</taxon>
        <taxon>Duplodnaviria</taxon>
        <taxon>Heunggongvirae</taxon>
        <taxon>Uroviricota</taxon>
        <taxon>Caudoviricetes</taxon>
        <taxon>Demerecviridae</taxon>
        <taxon>Ermolyevavirinae</taxon>
        <taxon>Jesfedecavirus</taxon>
        <taxon>Jesfedecavirus JSF10</taxon>
    </lineage>
</organism>
<reference evidence="1 2" key="1">
    <citation type="journal article" date="2017" name="Sci. Rep.">
        <title>Analysis of the CRISPR-Cas system in bacteriophages active on epidemic strains of Vibrio cholerae in Bangladesh.</title>
        <authorList>
            <person name="Naser I.B."/>
            <person name="Hoque M.M."/>
            <person name="Nahid M.A."/>
            <person name="Tareq T.M."/>
            <person name="Rocky M.K."/>
            <person name="Faruque S.M."/>
        </authorList>
    </citation>
    <scope>NUCLEOTIDE SEQUENCE [LARGE SCALE GENOMIC DNA]</scope>
</reference>
<dbReference type="OrthoDB" id="31649at10239"/>
<keyword evidence="2" id="KW-1185">Reference proteome</keyword>
<proteinExistence type="predicted"/>
<name>A0A2D0YM28_9CAUD</name>